<dbReference type="GO" id="GO:1990904">
    <property type="term" value="C:ribonucleoprotein complex"/>
    <property type="evidence" value="ECO:0007669"/>
    <property type="project" value="UniProtKB-KW"/>
</dbReference>
<dbReference type="AlphaFoldDB" id="A0ABD3GII6"/>
<dbReference type="Pfam" id="PF01197">
    <property type="entry name" value="Ribosomal_L31"/>
    <property type="match status" value="1"/>
</dbReference>
<dbReference type="PANTHER" id="PTHR33280">
    <property type="entry name" value="50S RIBOSOMAL PROTEIN L31, CHLOROPLASTIC"/>
    <property type="match status" value="1"/>
</dbReference>
<evidence type="ECO:0000313" key="5">
    <source>
        <dbReference type="EMBL" id="KAL3679020.1"/>
    </source>
</evidence>
<dbReference type="GO" id="GO:0005840">
    <property type="term" value="C:ribosome"/>
    <property type="evidence" value="ECO:0007669"/>
    <property type="project" value="UniProtKB-KW"/>
</dbReference>
<comment type="caution">
    <text evidence="5">The sequence shown here is derived from an EMBL/GenBank/DDBJ whole genome shotgun (WGS) entry which is preliminary data.</text>
</comment>
<dbReference type="Proteomes" id="UP001633002">
    <property type="component" value="Unassembled WGS sequence"/>
</dbReference>
<evidence type="ECO:0000313" key="6">
    <source>
        <dbReference type="Proteomes" id="UP001633002"/>
    </source>
</evidence>
<dbReference type="InterPro" id="IPR034704">
    <property type="entry name" value="Ribosomal_bL28/bL31-like_sf"/>
</dbReference>
<keyword evidence="3 4" id="KW-0687">Ribonucleoprotein</keyword>
<accession>A0ABD3GII6</accession>
<evidence type="ECO:0000256" key="3">
    <source>
        <dbReference type="ARBA" id="ARBA00023274"/>
    </source>
</evidence>
<name>A0ABD3GII6_9MARC</name>
<evidence type="ECO:0000256" key="4">
    <source>
        <dbReference type="RuleBase" id="RU000564"/>
    </source>
</evidence>
<dbReference type="NCBIfam" id="TIGR00105">
    <property type="entry name" value="L31"/>
    <property type="match status" value="1"/>
</dbReference>
<dbReference type="PANTHER" id="PTHR33280:SF1">
    <property type="entry name" value="LARGE RIBOSOMAL SUBUNIT PROTEIN BL31C"/>
    <property type="match status" value="1"/>
</dbReference>
<evidence type="ECO:0000256" key="1">
    <source>
        <dbReference type="ARBA" id="ARBA00009296"/>
    </source>
</evidence>
<evidence type="ECO:0000256" key="2">
    <source>
        <dbReference type="ARBA" id="ARBA00022980"/>
    </source>
</evidence>
<gene>
    <name evidence="5" type="ORF">R1sor_021976</name>
</gene>
<dbReference type="Gene3D" id="4.10.830.30">
    <property type="entry name" value="Ribosomal protein L31"/>
    <property type="match status" value="1"/>
</dbReference>
<dbReference type="SUPFAM" id="SSF143800">
    <property type="entry name" value="L28p-like"/>
    <property type="match status" value="1"/>
</dbReference>
<dbReference type="EMBL" id="JBJQOH010000007">
    <property type="protein sequence ID" value="KAL3679020.1"/>
    <property type="molecule type" value="Genomic_DNA"/>
</dbReference>
<dbReference type="PRINTS" id="PR01249">
    <property type="entry name" value="RIBOSOMALL31"/>
</dbReference>
<organism evidence="5 6">
    <name type="scientific">Riccia sorocarpa</name>
    <dbReference type="NCBI Taxonomy" id="122646"/>
    <lineage>
        <taxon>Eukaryota</taxon>
        <taxon>Viridiplantae</taxon>
        <taxon>Streptophyta</taxon>
        <taxon>Embryophyta</taxon>
        <taxon>Marchantiophyta</taxon>
        <taxon>Marchantiopsida</taxon>
        <taxon>Marchantiidae</taxon>
        <taxon>Marchantiales</taxon>
        <taxon>Ricciaceae</taxon>
        <taxon>Riccia</taxon>
    </lineage>
</organism>
<proteinExistence type="inferred from homology"/>
<keyword evidence="2 4" id="KW-0689">Ribosomal protein</keyword>
<sequence>MALMGTLAATSSAVSSAPTRSAFFSGSTALQVEAGEARVTCRKDGIHPKFFSEAKVYCKGDLVMSVGGTQGEYVVDVWSGNHPFYQGNKSALLLDADRVDKFKQRYGNLSTLNDIPVLEKGEIIFEKRKKNMKGKGKK</sequence>
<reference evidence="5 6" key="1">
    <citation type="submission" date="2024-09" db="EMBL/GenBank/DDBJ databases">
        <title>Chromosome-scale assembly of Riccia sorocarpa.</title>
        <authorList>
            <person name="Paukszto L."/>
        </authorList>
    </citation>
    <scope>NUCLEOTIDE SEQUENCE [LARGE SCALE GENOMIC DNA]</scope>
    <source>
        <strain evidence="5">LP-2024</strain>
        <tissue evidence="5">Aerial parts of the thallus</tissue>
    </source>
</reference>
<dbReference type="InterPro" id="IPR042105">
    <property type="entry name" value="Ribosomal_bL31_sf"/>
</dbReference>
<protein>
    <recommendedName>
        <fullName evidence="4">50S ribosomal protein L31</fullName>
    </recommendedName>
</protein>
<keyword evidence="6" id="KW-1185">Reference proteome</keyword>
<comment type="similarity">
    <text evidence="1">Belongs to the bacterial ribosomal protein bL31 family. Type A subfamily.</text>
</comment>
<dbReference type="InterPro" id="IPR002150">
    <property type="entry name" value="Ribosomal_bL31"/>
</dbReference>